<dbReference type="GO" id="GO:0005737">
    <property type="term" value="C:cytoplasm"/>
    <property type="evidence" value="ECO:0007669"/>
    <property type="project" value="TreeGrafter"/>
</dbReference>
<protein>
    <submittedName>
        <fullName evidence="1">Ornithine cyclodeaminase</fullName>
        <ecNumber evidence="1">4.3.1.12</ecNumber>
    </submittedName>
</protein>
<dbReference type="EMBL" id="VBSP01000002">
    <property type="protein sequence ID" value="TLQ49241.1"/>
    <property type="molecule type" value="Genomic_DNA"/>
</dbReference>
<dbReference type="Pfam" id="PF02423">
    <property type="entry name" value="OCD_Mu_crystall"/>
    <property type="match status" value="1"/>
</dbReference>
<dbReference type="RefSeq" id="WP_138403523.1">
    <property type="nucleotide sequence ID" value="NZ_JBQKLU010000003.1"/>
</dbReference>
<keyword evidence="1" id="KW-0456">Lyase</keyword>
<dbReference type="AlphaFoldDB" id="A0A5R9EIT2"/>
<name>A0A5R9EIT2_9LACT</name>
<dbReference type="PANTHER" id="PTHR13812:SF19">
    <property type="entry name" value="KETIMINE REDUCTASE MU-CRYSTALLIN"/>
    <property type="match status" value="1"/>
</dbReference>
<evidence type="ECO:0000313" key="1">
    <source>
        <dbReference type="EMBL" id="TLQ49241.1"/>
    </source>
</evidence>
<accession>A0A5R9EIT2</accession>
<dbReference type="EC" id="4.3.1.12" evidence="1"/>
<dbReference type="InterPro" id="IPR036291">
    <property type="entry name" value="NAD(P)-bd_dom_sf"/>
</dbReference>
<dbReference type="Gene3D" id="3.40.50.720">
    <property type="entry name" value="NAD(P)-binding Rossmann-like Domain"/>
    <property type="match status" value="1"/>
</dbReference>
<dbReference type="NCBIfam" id="NF004848">
    <property type="entry name" value="PRK06199.1"/>
    <property type="match status" value="1"/>
</dbReference>
<comment type="caution">
    <text evidence="1">The sequence shown here is derived from an EMBL/GenBank/DDBJ whole genome shotgun (WGS) entry which is preliminary data.</text>
</comment>
<dbReference type="SUPFAM" id="SSF51735">
    <property type="entry name" value="NAD(P)-binding Rossmann-fold domains"/>
    <property type="match status" value="1"/>
</dbReference>
<dbReference type="InterPro" id="IPR023401">
    <property type="entry name" value="ODC_N"/>
</dbReference>
<evidence type="ECO:0000313" key="2">
    <source>
        <dbReference type="Proteomes" id="UP000306420"/>
    </source>
</evidence>
<dbReference type="PIRSF" id="PIRSF001439">
    <property type="entry name" value="CryM"/>
    <property type="match status" value="1"/>
</dbReference>
<dbReference type="OrthoDB" id="9792005at2"/>
<reference evidence="1 2" key="1">
    <citation type="submission" date="2019-05" db="EMBL/GenBank/DDBJ databases">
        <title>The metagenome of a microbial culture collection derived from dairy environment covers the genomic content of the human microbiome.</title>
        <authorList>
            <person name="Roder T."/>
            <person name="Wuthrich D."/>
            <person name="Sattari Z."/>
            <person name="Von Ah U."/>
            <person name="Bar C."/>
            <person name="Ronchi F."/>
            <person name="Macpherson A.J."/>
            <person name="Ganal-Vonarburg S.C."/>
            <person name="Bruggmann R."/>
            <person name="Vergeres G."/>
        </authorList>
    </citation>
    <scope>NUCLEOTIDE SEQUENCE [LARGE SCALE GENOMIC DNA]</scope>
    <source>
        <strain evidence="1 2">FAM 24227</strain>
    </source>
</reference>
<gene>
    <name evidence="1" type="ORF">FEZ33_01005</name>
</gene>
<proteinExistence type="predicted"/>
<sequence length="375" mass="41784">MTQDGRIDFLYLNEQDMIDAGVLNMQECINVMEDVFGILSTEDYRMGGRENNSHGMVVSFPDEPEHKSMPANGPDRRFCAMPAYLGGEYRIAGCKWYGSNLDNKDKNLPRSILTMNLNDADTGAPLAFMSANLLSAWRTGAIPGVGVRYLAKPDSKVVAVLGAGAIGSSTAIALLLEAKNAEVFKIYDVDESQSQILKEDLEEKFPNVSIQIVHSIEDAVRETDILNLATSGEANPKIESEWIKPGALIIGSSSGNFDPDFVINNVRLVVDNWKMYEEVKYEDVYPYNTLEMGVLGRLFLDWIHEDRMTSDIIMNVGDIIKGNVQARENDDDIIIFALGGQPLYDIAWGYQVYQNALEKDIGTKLNLWETAFQAR</sequence>
<dbReference type="PANTHER" id="PTHR13812">
    <property type="entry name" value="KETIMINE REDUCTASE MU-CRYSTALLIN"/>
    <property type="match status" value="1"/>
</dbReference>
<organism evidence="1 2">
    <name type="scientific">Ruoffia tabacinasalis</name>
    <dbReference type="NCBI Taxonomy" id="87458"/>
    <lineage>
        <taxon>Bacteria</taxon>
        <taxon>Bacillati</taxon>
        <taxon>Bacillota</taxon>
        <taxon>Bacilli</taxon>
        <taxon>Lactobacillales</taxon>
        <taxon>Aerococcaceae</taxon>
        <taxon>Ruoffia</taxon>
    </lineage>
</organism>
<dbReference type="InterPro" id="IPR003462">
    <property type="entry name" value="ODC_Mu_crystall"/>
</dbReference>
<dbReference type="Proteomes" id="UP000306420">
    <property type="component" value="Unassembled WGS sequence"/>
</dbReference>
<dbReference type="GO" id="GO:0008473">
    <property type="term" value="F:ornithine cyclodeaminase activity"/>
    <property type="evidence" value="ECO:0007669"/>
    <property type="project" value="UniProtKB-EC"/>
</dbReference>
<dbReference type="Gene3D" id="3.30.1780.10">
    <property type="entry name" value="ornithine cyclodeaminase, domain 1"/>
    <property type="match status" value="1"/>
</dbReference>